<gene>
    <name evidence="3" type="ORF">E4099_10175</name>
</gene>
<dbReference type="InterPro" id="IPR003594">
    <property type="entry name" value="HATPase_dom"/>
</dbReference>
<comment type="caution">
    <text evidence="3">The sequence shown here is derived from an EMBL/GenBank/DDBJ whole genome shotgun (WGS) entry which is preliminary data.</text>
</comment>
<dbReference type="PANTHER" id="PTHR35526">
    <property type="entry name" value="ANTI-SIGMA-F FACTOR RSBW-RELATED"/>
    <property type="match status" value="1"/>
</dbReference>
<keyword evidence="4" id="KW-1185">Reference proteome</keyword>
<evidence type="ECO:0000259" key="2">
    <source>
        <dbReference type="Pfam" id="PF13581"/>
    </source>
</evidence>
<proteinExistence type="predicted"/>
<protein>
    <submittedName>
        <fullName evidence="3">ATP-binding protein</fullName>
    </submittedName>
</protein>
<keyword evidence="3" id="KW-0067">ATP-binding</keyword>
<dbReference type="GO" id="GO:0004674">
    <property type="term" value="F:protein serine/threonine kinase activity"/>
    <property type="evidence" value="ECO:0007669"/>
    <property type="project" value="UniProtKB-KW"/>
</dbReference>
<feature type="domain" description="Histidine kinase/HSP90-like ATPase" evidence="2">
    <location>
        <begin position="18"/>
        <end position="121"/>
    </location>
</feature>
<name>A0A4Z0HF85_9ACTN</name>
<evidence type="ECO:0000313" key="4">
    <source>
        <dbReference type="Proteomes" id="UP000297948"/>
    </source>
</evidence>
<dbReference type="GO" id="GO:0005524">
    <property type="term" value="F:ATP binding"/>
    <property type="evidence" value="ECO:0007669"/>
    <property type="project" value="UniProtKB-KW"/>
</dbReference>
<dbReference type="RefSeq" id="WP_135338652.1">
    <property type="nucleotide sequence ID" value="NZ_JBHLTX010000018.1"/>
</dbReference>
<sequence>MSATEQDVSPFEYTLHVPHDLRAVRVARASLRSVLVAHELPELIDRAQLLASELLTNALVHSKGEADLRVTWSDEQRLRLMVWDRSPAPLVIRDPDAEDAEDADGESGRGLHLLTALADTWSTFPLKGELWGAAAKIVWCEIGRTPRPPWG</sequence>
<keyword evidence="1" id="KW-0418">Kinase</keyword>
<evidence type="ECO:0000313" key="3">
    <source>
        <dbReference type="EMBL" id="TGB13340.1"/>
    </source>
</evidence>
<evidence type="ECO:0000256" key="1">
    <source>
        <dbReference type="ARBA" id="ARBA00022527"/>
    </source>
</evidence>
<dbReference type="EMBL" id="SRID01000066">
    <property type="protein sequence ID" value="TGB13340.1"/>
    <property type="molecule type" value="Genomic_DNA"/>
</dbReference>
<keyword evidence="3" id="KW-0547">Nucleotide-binding</keyword>
<dbReference type="OrthoDB" id="4243476at2"/>
<dbReference type="InterPro" id="IPR050267">
    <property type="entry name" value="Anti-sigma-factor_SerPK"/>
</dbReference>
<keyword evidence="1" id="KW-0723">Serine/threonine-protein kinase</keyword>
<dbReference type="Gene3D" id="3.30.565.10">
    <property type="entry name" value="Histidine kinase-like ATPase, C-terminal domain"/>
    <property type="match status" value="1"/>
</dbReference>
<accession>A0A4Z0HF85</accession>
<dbReference type="PANTHER" id="PTHR35526:SF3">
    <property type="entry name" value="ANTI-SIGMA-F FACTOR RSBW"/>
    <property type="match status" value="1"/>
</dbReference>
<keyword evidence="1" id="KW-0808">Transferase</keyword>
<organism evidence="3 4">
    <name type="scientific">Streptomyces palmae</name>
    <dbReference type="NCBI Taxonomy" id="1701085"/>
    <lineage>
        <taxon>Bacteria</taxon>
        <taxon>Bacillati</taxon>
        <taxon>Actinomycetota</taxon>
        <taxon>Actinomycetes</taxon>
        <taxon>Kitasatosporales</taxon>
        <taxon>Streptomycetaceae</taxon>
        <taxon>Streptomyces</taxon>
    </lineage>
</organism>
<dbReference type="Proteomes" id="UP000297948">
    <property type="component" value="Unassembled WGS sequence"/>
</dbReference>
<dbReference type="Pfam" id="PF13581">
    <property type="entry name" value="HATPase_c_2"/>
    <property type="match status" value="1"/>
</dbReference>
<reference evidence="3 4" key="1">
    <citation type="submission" date="2019-03" db="EMBL/GenBank/DDBJ databases">
        <authorList>
            <person name="Gonzalez-Pimentel J.L."/>
        </authorList>
    </citation>
    <scope>NUCLEOTIDE SEQUENCE [LARGE SCALE GENOMIC DNA]</scope>
    <source>
        <strain evidence="3 4">JCM 31289</strain>
    </source>
</reference>
<dbReference type="AlphaFoldDB" id="A0A4Z0HF85"/>
<dbReference type="CDD" id="cd16936">
    <property type="entry name" value="HATPase_RsbW-like"/>
    <property type="match status" value="1"/>
</dbReference>
<dbReference type="InterPro" id="IPR036890">
    <property type="entry name" value="HATPase_C_sf"/>
</dbReference>